<protein>
    <submittedName>
        <fullName evidence="4">Molybdenum ABC transporter, substrate-binding protein ModA</fullName>
    </submittedName>
</protein>
<reference evidence="4" key="1">
    <citation type="submission" date="2018-06" db="EMBL/GenBank/DDBJ databases">
        <authorList>
            <person name="Zhirakovskaya E."/>
        </authorList>
    </citation>
    <scope>NUCLEOTIDE SEQUENCE</scope>
</reference>
<accession>A0A3B0RQ63</accession>
<evidence type="ECO:0000256" key="3">
    <source>
        <dbReference type="SAM" id="MobiDB-lite"/>
    </source>
</evidence>
<feature type="region of interest" description="Disordered" evidence="3">
    <location>
        <begin position="1"/>
        <end position="23"/>
    </location>
</feature>
<name>A0A3B0RQ63_9ZZZZ</name>
<dbReference type="NCBIfam" id="TIGR01256">
    <property type="entry name" value="modA"/>
    <property type="match status" value="1"/>
</dbReference>
<sequence length="313" mass="32202">MIGQVSHADQNAASPRSGCGSDHRRGMLEADLYTVGHVEPVVAPNASATCLCIDVATAHPVISMVLKVAVSLAAVVVLAACTAGRDQASDGDEILVSAAASLTDVFSEIEATFEDQNPGVDVLLNLAGSATLSSQIVEGAPADVFASASITNMIPVVKAGRASTEPEIFALNDMQIAVPLDNPGEVTGLDDFSNEALLLGLCTEGVPCGDLARDVLAMAGVDASIDTNEPNVRALLTKIELDELDAGIVYTTDVRASDTVEGIEIPPQFNASTGYSIVAISDAGNPEGAAAFVTFVQSPEGREILARYGFSTP</sequence>
<dbReference type="InterPro" id="IPR005950">
    <property type="entry name" value="ModA"/>
</dbReference>
<keyword evidence="2" id="KW-0732">Signal</keyword>
<dbReference type="GO" id="GO:0030973">
    <property type="term" value="F:molybdate ion binding"/>
    <property type="evidence" value="ECO:0007669"/>
    <property type="project" value="TreeGrafter"/>
</dbReference>
<dbReference type="Gene3D" id="3.40.190.10">
    <property type="entry name" value="Periplasmic binding protein-like II"/>
    <property type="match status" value="2"/>
</dbReference>
<dbReference type="SUPFAM" id="SSF53850">
    <property type="entry name" value="Periplasmic binding protein-like II"/>
    <property type="match status" value="1"/>
</dbReference>
<evidence type="ECO:0000313" key="4">
    <source>
        <dbReference type="EMBL" id="VAV93792.1"/>
    </source>
</evidence>
<evidence type="ECO:0000256" key="1">
    <source>
        <dbReference type="ARBA" id="ARBA00022723"/>
    </source>
</evidence>
<evidence type="ECO:0000256" key="2">
    <source>
        <dbReference type="ARBA" id="ARBA00022729"/>
    </source>
</evidence>
<dbReference type="GO" id="GO:0046872">
    <property type="term" value="F:metal ion binding"/>
    <property type="evidence" value="ECO:0007669"/>
    <property type="project" value="UniProtKB-KW"/>
</dbReference>
<dbReference type="Pfam" id="PF13531">
    <property type="entry name" value="SBP_bac_11"/>
    <property type="match status" value="1"/>
</dbReference>
<gene>
    <name evidence="4" type="ORF">MNBD_ACTINO01-1644</name>
</gene>
<dbReference type="InterPro" id="IPR050682">
    <property type="entry name" value="ModA/WtpA"/>
</dbReference>
<dbReference type="PANTHER" id="PTHR30632:SF0">
    <property type="entry name" value="SULFATE-BINDING PROTEIN"/>
    <property type="match status" value="1"/>
</dbReference>
<proteinExistence type="predicted"/>
<dbReference type="PANTHER" id="PTHR30632">
    <property type="entry name" value="MOLYBDATE-BINDING PERIPLASMIC PROTEIN"/>
    <property type="match status" value="1"/>
</dbReference>
<dbReference type="AlphaFoldDB" id="A0A3B0RQ63"/>
<organism evidence="4">
    <name type="scientific">hydrothermal vent metagenome</name>
    <dbReference type="NCBI Taxonomy" id="652676"/>
    <lineage>
        <taxon>unclassified sequences</taxon>
        <taxon>metagenomes</taxon>
        <taxon>ecological metagenomes</taxon>
    </lineage>
</organism>
<dbReference type="EMBL" id="UOEI01000107">
    <property type="protein sequence ID" value="VAV93792.1"/>
    <property type="molecule type" value="Genomic_DNA"/>
</dbReference>
<keyword evidence="1" id="KW-0479">Metal-binding</keyword>
<dbReference type="GO" id="GO:0015689">
    <property type="term" value="P:molybdate ion transport"/>
    <property type="evidence" value="ECO:0007669"/>
    <property type="project" value="InterPro"/>
</dbReference>